<dbReference type="GO" id="GO:0006402">
    <property type="term" value="P:mRNA catabolic process"/>
    <property type="evidence" value="ECO:0007669"/>
    <property type="project" value="TreeGrafter"/>
</dbReference>
<keyword evidence="2" id="KW-1277">Toxin-antitoxin system</keyword>
<dbReference type="Pfam" id="PF02452">
    <property type="entry name" value="PemK_toxin"/>
    <property type="match status" value="1"/>
</dbReference>
<dbReference type="EMBL" id="ABWP01000060">
    <property type="protein sequence ID" value="EEA84852.1"/>
    <property type="molecule type" value="Genomic_DNA"/>
</dbReference>
<evidence type="ECO:0000313" key="4">
    <source>
        <dbReference type="Proteomes" id="UP000003178"/>
    </source>
</evidence>
<name>B6G024_PEPHT</name>
<evidence type="ECO:0000256" key="1">
    <source>
        <dbReference type="ARBA" id="ARBA00007521"/>
    </source>
</evidence>
<dbReference type="HOGENOM" id="CLU_121823_2_2_9"/>
<dbReference type="GO" id="GO:0004521">
    <property type="term" value="F:RNA endonuclease activity"/>
    <property type="evidence" value="ECO:0007669"/>
    <property type="project" value="TreeGrafter"/>
</dbReference>
<comment type="similarity">
    <text evidence="1">Belongs to the PemK/MazF family.</text>
</comment>
<dbReference type="GO" id="GO:0016075">
    <property type="term" value="P:rRNA catabolic process"/>
    <property type="evidence" value="ECO:0007669"/>
    <property type="project" value="TreeGrafter"/>
</dbReference>
<proteinExistence type="inferred from homology"/>
<dbReference type="RefSeq" id="WP_006440399.1">
    <property type="nucleotide sequence ID" value="NZ_DS995356.1"/>
</dbReference>
<comment type="caution">
    <text evidence="3">The sequence shown here is derived from an EMBL/GenBank/DDBJ whole genome shotgun (WGS) entry which is preliminary data.</text>
</comment>
<dbReference type="AlphaFoldDB" id="B6G024"/>
<dbReference type="InterPro" id="IPR003477">
    <property type="entry name" value="PemK-like"/>
</dbReference>
<dbReference type="Proteomes" id="UP000003178">
    <property type="component" value="Unassembled WGS sequence"/>
</dbReference>
<dbReference type="InterPro" id="IPR011067">
    <property type="entry name" value="Plasmid_toxin/cell-grow_inhib"/>
</dbReference>
<dbReference type="GO" id="GO:0003677">
    <property type="term" value="F:DNA binding"/>
    <property type="evidence" value="ECO:0007669"/>
    <property type="project" value="InterPro"/>
</dbReference>
<protein>
    <submittedName>
        <fullName evidence="3">Toxin-antitoxin system, toxin component, MazF family</fullName>
    </submittedName>
</protein>
<reference evidence="3 4" key="1">
    <citation type="submission" date="2008-09" db="EMBL/GenBank/DDBJ databases">
        <authorList>
            <person name="Fulton L."/>
            <person name="Clifton S."/>
            <person name="Fulton B."/>
            <person name="Xu J."/>
            <person name="Minx P."/>
            <person name="Pepin K.H."/>
            <person name="Johnson M."/>
            <person name="Thiruvilangam P."/>
            <person name="Bhonagiri V."/>
            <person name="Nash W.E."/>
            <person name="Mardis E.R."/>
            <person name="Wilson R.K."/>
        </authorList>
    </citation>
    <scope>NUCLEOTIDE SEQUENCE [LARGE SCALE GENOMIC DNA]</scope>
    <source>
        <strain evidence="3 4">DSM 13275</strain>
    </source>
</reference>
<sequence length="108" mass="12128">MKINRGDIIKLDLDPVKGVEQHGFRPALVISNNFFNKVAKLLIVMPITNTNKGFPLHLPLDDRTKTTGVILCEHARTIDPTKRNVKFIEKAPDDLVEKAIDILVSTIE</sequence>
<gene>
    <name evidence="3" type="ORF">CLOHIR_01480</name>
</gene>
<evidence type="ECO:0000256" key="2">
    <source>
        <dbReference type="ARBA" id="ARBA00022649"/>
    </source>
</evidence>
<reference evidence="3 4" key="2">
    <citation type="submission" date="2008-10" db="EMBL/GenBank/DDBJ databases">
        <title>Draft genome sequence of Clostridium hiranonis (DSM 13275).</title>
        <authorList>
            <person name="Sudarsanam P."/>
            <person name="Ley R."/>
            <person name="Guruge J."/>
            <person name="Turnbaugh P.J."/>
            <person name="Mahowald M."/>
            <person name="Liep D."/>
            <person name="Gordon J."/>
        </authorList>
    </citation>
    <scope>NUCLEOTIDE SEQUENCE [LARGE SCALE GENOMIC DNA]</scope>
    <source>
        <strain evidence="3 4">DSM 13275</strain>
    </source>
</reference>
<dbReference type="SUPFAM" id="SSF50118">
    <property type="entry name" value="Cell growth inhibitor/plasmid maintenance toxic component"/>
    <property type="match status" value="1"/>
</dbReference>
<accession>B6G024</accession>
<keyword evidence="4" id="KW-1185">Reference proteome</keyword>
<dbReference type="OrthoDB" id="9808744at2"/>
<evidence type="ECO:0000313" key="3">
    <source>
        <dbReference type="EMBL" id="EEA84852.1"/>
    </source>
</evidence>
<dbReference type="Gene3D" id="2.30.30.110">
    <property type="match status" value="1"/>
</dbReference>
<dbReference type="eggNOG" id="COG2337">
    <property type="taxonomic scope" value="Bacteria"/>
</dbReference>
<dbReference type="PANTHER" id="PTHR33988">
    <property type="entry name" value="ENDORIBONUCLEASE MAZF-RELATED"/>
    <property type="match status" value="1"/>
</dbReference>
<organism evidence="3 4">
    <name type="scientific">Peptacetobacter hiranonis (strain DSM 13275 / JCM 10541 / KCTC 15199 / TO-931)</name>
    <name type="common">Clostridium hiranonis</name>
    <dbReference type="NCBI Taxonomy" id="500633"/>
    <lineage>
        <taxon>Bacteria</taxon>
        <taxon>Bacillati</taxon>
        <taxon>Bacillota</taxon>
        <taxon>Clostridia</taxon>
        <taxon>Peptostreptococcales</taxon>
        <taxon>Peptostreptococcaceae</taxon>
        <taxon>Peptacetobacter</taxon>
    </lineage>
</organism>
<dbReference type="STRING" id="500633.CLOHIR_01480"/>